<evidence type="ECO:0000313" key="1">
    <source>
        <dbReference type="EMBL" id="ELS61416.1"/>
    </source>
</evidence>
<proteinExistence type="predicted"/>
<dbReference type="AlphaFoldDB" id="A0A9W5LIR4"/>
<evidence type="ECO:0000313" key="2">
    <source>
        <dbReference type="Proteomes" id="UP000011182"/>
    </source>
</evidence>
<dbReference type="EMBL" id="AMXN01000003">
    <property type="protein sequence ID" value="ELS61416.1"/>
    <property type="molecule type" value="Genomic_DNA"/>
</dbReference>
<sequence>MLQRQLEEQKRLQIELEKKALACLVSILLTKLKQTEIMTTMPVKFSAV</sequence>
<accession>A0A9W5LIR4</accession>
<keyword evidence="2" id="KW-1185">Reference proteome</keyword>
<name>A0A9W5LIR4_9BACI</name>
<protein>
    <submittedName>
        <fullName evidence="1">Uncharacterized protein</fullName>
    </submittedName>
</protein>
<organism evidence="1 2">
    <name type="scientific">Bacillus inaquosorum KCTC 13429</name>
    <dbReference type="NCBI Taxonomy" id="1236548"/>
    <lineage>
        <taxon>Bacteria</taxon>
        <taxon>Bacillati</taxon>
        <taxon>Bacillota</taxon>
        <taxon>Bacilli</taxon>
        <taxon>Bacillales</taxon>
        <taxon>Bacillaceae</taxon>
        <taxon>Bacillus</taxon>
    </lineage>
</organism>
<gene>
    <name evidence="1" type="ORF">BSI_17870</name>
</gene>
<reference evidence="1 2" key="1">
    <citation type="journal article" date="2014" name="Syst. Appl. Microbiol.">
        <title>Genomic insights into the taxonomic status of the three subspecies of Bacillus subtilis.</title>
        <authorList>
            <person name="Yi H."/>
            <person name="Chun J."/>
            <person name="Cha C.J."/>
        </authorList>
    </citation>
    <scope>NUCLEOTIDE SEQUENCE [LARGE SCALE GENOMIC DNA]</scope>
    <source>
        <strain evidence="1 2">KCTC 13429</strain>
    </source>
</reference>
<comment type="caution">
    <text evidence="1">The sequence shown here is derived from an EMBL/GenBank/DDBJ whole genome shotgun (WGS) entry which is preliminary data.</text>
</comment>
<dbReference type="Proteomes" id="UP000011182">
    <property type="component" value="Unassembled WGS sequence"/>
</dbReference>